<dbReference type="eggNOG" id="ENOG502QW4M">
    <property type="taxonomic scope" value="Eukaryota"/>
</dbReference>
<keyword evidence="5" id="KW-0472">Membrane</keyword>
<evidence type="ECO:0000256" key="6">
    <source>
        <dbReference type="ARBA" id="ARBA00023180"/>
    </source>
</evidence>
<dbReference type="PANTHER" id="PTHR23412">
    <property type="entry name" value="STEREOCILIN RELATED"/>
    <property type="match status" value="1"/>
</dbReference>
<evidence type="ECO:0000313" key="8">
    <source>
        <dbReference type="Ensembl" id="ENSPSIP00000015490.1"/>
    </source>
</evidence>
<evidence type="ECO:0000256" key="7">
    <source>
        <dbReference type="SAM" id="MobiDB-lite"/>
    </source>
</evidence>
<reference evidence="9" key="2">
    <citation type="journal article" date="2013" name="Nat. Genet.">
        <title>The draft genomes of soft-shell turtle and green sea turtle yield insights into the development and evolution of the turtle-specific body plan.</title>
        <authorList>
            <person name="Wang Z."/>
            <person name="Pascual-Anaya J."/>
            <person name="Zadissa A."/>
            <person name="Li W."/>
            <person name="Niimura Y."/>
            <person name="Huang Z."/>
            <person name="Li C."/>
            <person name="White S."/>
            <person name="Xiong Z."/>
            <person name="Fang D."/>
            <person name="Wang B."/>
            <person name="Ming Y."/>
            <person name="Chen Y."/>
            <person name="Zheng Y."/>
            <person name="Kuraku S."/>
            <person name="Pignatelli M."/>
            <person name="Herrero J."/>
            <person name="Beal K."/>
            <person name="Nozawa M."/>
            <person name="Li Q."/>
            <person name="Wang J."/>
            <person name="Zhang H."/>
            <person name="Yu L."/>
            <person name="Shigenobu S."/>
            <person name="Wang J."/>
            <person name="Liu J."/>
            <person name="Flicek P."/>
            <person name="Searle S."/>
            <person name="Wang J."/>
            <person name="Kuratani S."/>
            <person name="Yin Y."/>
            <person name="Aken B."/>
            <person name="Zhang G."/>
            <person name="Irie N."/>
        </authorList>
    </citation>
    <scope>NUCLEOTIDE SEQUENCE [LARGE SCALE GENOMIC DNA]</scope>
    <source>
        <strain evidence="9">Daiwa-1</strain>
    </source>
</reference>
<dbReference type="GeneTree" id="ENSGT00950000182957"/>
<keyword evidence="3" id="KW-0732">Signal</keyword>
<dbReference type="GO" id="GO:0009986">
    <property type="term" value="C:cell surface"/>
    <property type="evidence" value="ECO:0007669"/>
    <property type="project" value="TreeGrafter"/>
</dbReference>
<dbReference type="Ensembl" id="ENSPSIT00000015563.1">
    <property type="protein sequence ID" value="ENSPSIP00000015490.1"/>
    <property type="gene ID" value="ENSPSIG00000013833.1"/>
</dbReference>
<reference evidence="8" key="4">
    <citation type="submission" date="2025-09" db="UniProtKB">
        <authorList>
            <consortium name="Ensembl"/>
        </authorList>
    </citation>
    <scope>IDENTIFICATION</scope>
</reference>
<name>K7G5C9_PELSI</name>
<keyword evidence="9" id="KW-1185">Reference proteome</keyword>
<feature type="compositionally biased region" description="Low complexity" evidence="7">
    <location>
        <begin position="46"/>
        <end position="58"/>
    </location>
</feature>
<protein>
    <recommendedName>
        <fullName evidence="10">Mesothelin</fullName>
    </recommendedName>
</protein>
<proteinExistence type="inferred from homology"/>
<evidence type="ECO:0000256" key="4">
    <source>
        <dbReference type="ARBA" id="ARBA00022889"/>
    </source>
</evidence>
<organism evidence="8 9">
    <name type="scientific">Pelodiscus sinensis</name>
    <name type="common">Chinese softshell turtle</name>
    <name type="synonym">Trionyx sinensis</name>
    <dbReference type="NCBI Taxonomy" id="13735"/>
    <lineage>
        <taxon>Eukaryota</taxon>
        <taxon>Metazoa</taxon>
        <taxon>Chordata</taxon>
        <taxon>Craniata</taxon>
        <taxon>Vertebrata</taxon>
        <taxon>Euteleostomi</taxon>
        <taxon>Archelosauria</taxon>
        <taxon>Testudinata</taxon>
        <taxon>Testudines</taxon>
        <taxon>Cryptodira</taxon>
        <taxon>Trionychia</taxon>
        <taxon>Trionychidae</taxon>
        <taxon>Pelodiscus</taxon>
    </lineage>
</organism>
<dbReference type="GO" id="GO:0016020">
    <property type="term" value="C:membrane"/>
    <property type="evidence" value="ECO:0007669"/>
    <property type="project" value="UniProtKB-SubCell"/>
</dbReference>
<dbReference type="EMBL" id="AGCU01128809">
    <property type="status" value="NOT_ANNOTATED_CDS"/>
    <property type="molecule type" value="Genomic_DNA"/>
</dbReference>
<dbReference type="OMA" id="NMWNITQ"/>
<dbReference type="GO" id="GO:0007160">
    <property type="term" value="P:cell-matrix adhesion"/>
    <property type="evidence" value="ECO:0007669"/>
    <property type="project" value="TreeGrafter"/>
</dbReference>
<dbReference type="InterPro" id="IPR026664">
    <property type="entry name" value="Stereocilin-rel"/>
</dbReference>
<dbReference type="Gene3D" id="1.20.970.40">
    <property type="match status" value="1"/>
</dbReference>
<evidence type="ECO:0000256" key="1">
    <source>
        <dbReference type="ARBA" id="ARBA00004370"/>
    </source>
</evidence>
<sequence length="628" mass="69210">IPVSSSSPSLSNSPGEPLCSNSYVQMVPPLNSSLFQERKTRTDHCSQTSSSSSFVSDKGSLSSSVLQGFSCGAANFLNSSPFASLAKAMKDKQIRLEDNQLSCMTKRLTGQITPSDFEDYPPEVLFYMGPDKFSDPVNCQKYFHLVGQAHVDLLPRVSSKRRLLLERAKACLGTPTLSFSKENLLMLGNLCCALNGSDIVKSDPSVLTRLQSCRSFTEDQPAAIEQQLENKYGSPSTWTVSTLTDMGLMASTLRSGTLQRIPEDLVPHRERGVQPVKGHMSSRETEKHSRFKRGQVRKRKTPFPELLQIPMYLSQQLPFHKLFDLDACLPDDVLSTNLETLGKLEFQDPLLQVLKLKLDKIFGTPPEDYLPLLGNIARMYTPTEIANWNITAAETLAALLAGTSWQKDLPKVKALVTRHLEANGHQLDGAVLTILAPHICAMEDAQIRALRSEAIRETSRPLNTSLCSQQQKNLLYGQLRAAYEENQNAPDAYYRLLRPVIGGAPATDLIRFASGYPVMDVDTFTALNPEAAKKLSTQNLKDLLGANLPELNNLADDPVVKAWAQAHRQSEVNSLGLHLVAGLPDQPPNGIINIPGGKRIHYNECPPSWGSGSFWVWFPPPGSTLQSS</sequence>
<evidence type="ECO:0000256" key="3">
    <source>
        <dbReference type="ARBA" id="ARBA00022729"/>
    </source>
</evidence>
<evidence type="ECO:0000313" key="9">
    <source>
        <dbReference type="Proteomes" id="UP000007267"/>
    </source>
</evidence>
<dbReference type="InterPro" id="IPR010335">
    <property type="entry name" value="Mesothelin"/>
</dbReference>
<comment type="similarity">
    <text evidence="2">Belongs to the mesothelin family.</text>
</comment>
<evidence type="ECO:0000256" key="5">
    <source>
        <dbReference type="ARBA" id="ARBA00023136"/>
    </source>
</evidence>
<reference evidence="9" key="1">
    <citation type="submission" date="2011-10" db="EMBL/GenBank/DDBJ databases">
        <authorList>
            <consortium name="Soft-shell Turtle Genome Consortium"/>
        </authorList>
    </citation>
    <scope>NUCLEOTIDE SEQUENCE [LARGE SCALE GENOMIC DNA]</scope>
    <source>
        <strain evidence="9">Daiwa-1</strain>
    </source>
</reference>
<keyword evidence="4" id="KW-0130">Cell adhesion</keyword>
<comment type="subcellular location">
    <subcellularLocation>
        <location evidence="1">Membrane</location>
    </subcellularLocation>
</comment>
<reference evidence="8" key="3">
    <citation type="submission" date="2025-08" db="UniProtKB">
        <authorList>
            <consortium name="Ensembl"/>
        </authorList>
    </citation>
    <scope>IDENTIFICATION</scope>
</reference>
<keyword evidence="6" id="KW-0325">Glycoprotein</keyword>
<feature type="region of interest" description="Disordered" evidence="7">
    <location>
        <begin position="272"/>
        <end position="295"/>
    </location>
</feature>
<evidence type="ECO:0008006" key="10">
    <source>
        <dbReference type="Google" id="ProtNLM"/>
    </source>
</evidence>
<dbReference type="Proteomes" id="UP000007267">
    <property type="component" value="Unassembled WGS sequence"/>
</dbReference>
<dbReference type="AlphaFoldDB" id="K7G5C9"/>
<feature type="region of interest" description="Disordered" evidence="7">
    <location>
        <begin position="37"/>
        <end position="58"/>
    </location>
</feature>
<dbReference type="HOGENOM" id="CLU_014552_3_0_1"/>
<dbReference type="Pfam" id="PF06060">
    <property type="entry name" value="Mesothelin"/>
    <property type="match status" value="1"/>
</dbReference>
<accession>K7G5C9</accession>
<dbReference type="PANTHER" id="PTHR23412:SF20">
    <property type="match status" value="1"/>
</dbReference>
<evidence type="ECO:0000256" key="2">
    <source>
        <dbReference type="ARBA" id="ARBA00011016"/>
    </source>
</evidence>